<name>A0A6N7W7C2_9ACTO</name>
<reference evidence="2 3" key="1">
    <citation type="submission" date="2019-08" db="EMBL/GenBank/DDBJ databases">
        <title>In-depth cultivation of the pig gut microbiome towards novel bacterial diversity and tailored functional studies.</title>
        <authorList>
            <person name="Wylensek D."/>
            <person name="Hitch T.C.A."/>
            <person name="Clavel T."/>
        </authorList>
    </citation>
    <scope>NUCLEOTIDE SEQUENCE [LARGE SCALE GENOMIC DNA]</scope>
    <source>
        <strain evidence="2 3">WB03_NA08</strain>
    </source>
</reference>
<feature type="transmembrane region" description="Helical" evidence="1">
    <location>
        <begin position="165"/>
        <end position="189"/>
    </location>
</feature>
<feature type="transmembrane region" description="Helical" evidence="1">
    <location>
        <begin position="77"/>
        <end position="94"/>
    </location>
</feature>
<keyword evidence="3" id="KW-1185">Reference proteome</keyword>
<gene>
    <name evidence="2" type="ORF">FYJ24_04510</name>
</gene>
<keyword evidence="1" id="KW-0812">Transmembrane</keyword>
<accession>A0A6N7W7C2</accession>
<dbReference type="RefSeq" id="WP_154543992.1">
    <property type="nucleotide sequence ID" value="NZ_VULO01000004.1"/>
</dbReference>
<evidence type="ECO:0000313" key="2">
    <source>
        <dbReference type="EMBL" id="MSS84038.1"/>
    </source>
</evidence>
<feature type="transmembrane region" description="Helical" evidence="1">
    <location>
        <begin position="209"/>
        <end position="229"/>
    </location>
</feature>
<organism evidence="2 3">
    <name type="scientific">Scrofimicrobium canadense</name>
    <dbReference type="NCBI Taxonomy" id="2652290"/>
    <lineage>
        <taxon>Bacteria</taxon>
        <taxon>Bacillati</taxon>
        <taxon>Actinomycetota</taxon>
        <taxon>Actinomycetes</taxon>
        <taxon>Actinomycetales</taxon>
        <taxon>Actinomycetaceae</taxon>
        <taxon>Scrofimicrobium</taxon>
    </lineage>
</organism>
<proteinExistence type="predicted"/>
<feature type="transmembrane region" description="Helical" evidence="1">
    <location>
        <begin position="100"/>
        <end position="120"/>
    </location>
</feature>
<comment type="caution">
    <text evidence="2">The sequence shown here is derived from an EMBL/GenBank/DDBJ whole genome shotgun (WGS) entry which is preliminary data.</text>
</comment>
<keyword evidence="1" id="KW-1133">Transmembrane helix</keyword>
<protein>
    <submittedName>
        <fullName evidence="2">Uncharacterized protein</fullName>
    </submittedName>
</protein>
<dbReference type="Proteomes" id="UP000470875">
    <property type="component" value="Unassembled WGS sequence"/>
</dbReference>
<evidence type="ECO:0000256" key="1">
    <source>
        <dbReference type="SAM" id="Phobius"/>
    </source>
</evidence>
<dbReference type="AlphaFoldDB" id="A0A6N7W7C2"/>
<evidence type="ECO:0000313" key="3">
    <source>
        <dbReference type="Proteomes" id="UP000470875"/>
    </source>
</evidence>
<feature type="transmembrane region" description="Helical" evidence="1">
    <location>
        <begin position="48"/>
        <end position="65"/>
    </location>
</feature>
<sequence length="230" mass="24912">MVMALWLWTTGLAATLSTVKSTFQFWMALLLGTMGVGYVAYIGDDGKWWLWWAAMVCQVLWAALWRLFSRKSAKSTIVTWIVVIIGSALIATFLPTQTAVYPWTYLIAGVGALFLIGSPANELCKAVLQRQVQSRHRIVTGSLSSHTDDNDSLKGGRIIGPLERVLLVVLGVSGGSALAVALIAAKGVIRFPEISADKKNGSKAEEFLIGSFVSWGVALWLVLVCTQIAP</sequence>
<keyword evidence="1" id="KW-0472">Membrane</keyword>
<dbReference type="EMBL" id="VULO01000004">
    <property type="protein sequence ID" value="MSS84038.1"/>
    <property type="molecule type" value="Genomic_DNA"/>
</dbReference>